<feature type="signal peptide" evidence="1">
    <location>
        <begin position="1"/>
        <end position="25"/>
    </location>
</feature>
<dbReference type="AlphaFoldDB" id="A0A3A4NMG8"/>
<evidence type="ECO:0000256" key="1">
    <source>
        <dbReference type="SAM" id="SignalP"/>
    </source>
</evidence>
<organism evidence="2 3">
    <name type="scientific">Abyssobacteria bacterium (strain SURF_5)</name>
    <dbReference type="NCBI Taxonomy" id="2093360"/>
    <lineage>
        <taxon>Bacteria</taxon>
        <taxon>Pseudomonadati</taxon>
        <taxon>Candidatus Hydrogenedentota</taxon>
        <taxon>Candidatus Abyssobacteria</taxon>
    </lineage>
</organism>
<comment type="caution">
    <text evidence="2">The sequence shown here is derived from an EMBL/GenBank/DDBJ whole genome shotgun (WGS) entry which is preliminary data.</text>
</comment>
<evidence type="ECO:0008006" key="4">
    <source>
        <dbReference type="Google" id="ProtNLM"/>
    </source>
</evidence>
<accession>A0A3A4NMG8</accession>
<gene>
    <name evidence="2" type="ORF">C4520_09150</name>
</gene>
<evidence type="ECO:0000313" key="2">
    <source>
        <dbReference type="EMBL" id="RJP21813.1"/>
    </source>
</evidence>
<sequence>MRKTLFALGAFVLLFSGCLTIPPWTAVGDAALPEPIGPESTYTGFGQPGAHDWTDSDARTLLWLRSNLPNLVSDIPFPIIEFFSYNQHHLTHPYMPFEYSYYFADPDDPVLLVRMLSVTARDRNRTRRDVVLEEQQEDLSAAERPVSTTVSGLSDGEVRERLLVVYP</sequence>
<protein>
    <recommendedName>
        <fullName evidence="4">DUF4136 domain-containing protein</fullName>
    </recommendedName>
</protein>
<dbReference type="PROSITE" id="PS51257">
    <property type="entry name" value="PROKAR_LIPOPROTEIN"/>
    <property type="match status" value="1"/>
</dbReference>
<name>A0A3A4NMG8_ABYX5</name>
<feature type="chain" id="PRO_5017214364" description="DUF4136 domain-containing protein" evidence="1">
    <location>
        <begin position="26"/>
        <end position="167"/>
    </location>
</feature>
<evidence type="ECO:0000313" key="3">
    <source>
        <dbReference type="Proteomes" id="UP000265882"/>
    </source>
</evidence>
<dbReference type="Proteomes" id="UP000265882">
    <property type="component" value="Unassembled WGS sequence"/>
</dbReference>
<proteinExistence type="predicted"/>
<keyword evidence="1" id="KW-0732">Signal</keyword>
<dbReference type="EMBL" id="QZKU01000064">
    <property type="protein sequence ID" value="RJP21813.1"/>
    <property type="molecule type" value="Genomic_DNA"/>
</dbReference>
<reference evidence="2 3" key="1">
    <citation type="journal article" date="2017" name="ISME J.">
        <title>Energy and carbon metabolisms in a deep terrestrial subsurface fluid microbial community.</title>
        <authorList>
            <person name="Momper L."/>
            <person name="Jungbluth S.P."/>
            <person name="Lee M.D."/>
            <person name="Amend J.P."/>
        </authorList>
    </citation>
    <scope>NUCLEOTIDE SEQUENCE [LARGE SCALE GENOMIC DNA]</scope>
    <source>
        <strain evidence="2">SURF_5</strain>
    </source>
</reference>